<proteinExistence type="predicted"/>
<feature type="region of interest" description="Disordered" evidence="1">
    <location>
        <begin position="1"/>
        <end position="24"/>
    </location>
</feature>
<sequence length="164" mass="18836">MNYRRKEEQNQHHEHADVPIPRNGHVDLPHVAHMLDFLRIVEHLRRLPVDRHFHVDVVRVAFHIIHEARHGANEVNIADAHPLTDGQFGELVVDKGFVVDDKTDGGKHQNQNQYDRGEHCQADGKKLSHADLFSFKSLRIEFANRADLLIKRKAAAFGFCVPII</sequence>
<organism evidence="2">
    <name type="scientific">bioreactor metagenome</name>
    <dbReference type="NCBI Taxonomy" id="1076179"/>
    <lineage>
        <taxon>unclassified sequences</taxon>
        <taxon>metagenomes</taxon>
        <taxon>ecological metagenomes</taxon>
    </lineage>
</organism>
<protein>
    <submittedName>
        <fullName evidence="2">Uncharacterized protein</fullName>
    </submittedName>
</protein>
<comment type="caution">
    <text evidence="2">The sequence shown here is derived from an EMBL/GenBank/DDBJ whole genome shotgun (WGS) entry which is preliminary data.</text>
</comment>
<gene>
    <name evidence="2" type="ORF">SDC9_112285</name>
</gene>
<name>A0A645BIV2_9ZZZZ</name>
<feature type="compositionally biased region" description="Basic and acidic residues" evidence="1">
    <location>
        <begin position="1"/>
        <end position="17"/>
    </location>
</feature>
<evidence type="ECO:0000313" key="2">
    <source>
        <dbReference type="EMBL" id="MPM65389.1"/>
    </source>
</evidence>
<dbReference type="EMBL" id="VSSQ01020489">
    <property type="protein sequence ID" value="MPM65389.1"/>
    <property type="molecule type" value="Genomic_DNA"/>
</dbReference>
<accession>A0A645BIV2</accession>
<evidence type="ECO:0000256" key="1">
    <source>
        <dbReference type="SAM" id="MobiDB-lite"/>
    </source>
</evidence>
<reference evidence="2" key="1">
    <citation type="submission" date="2019-08" db="EMBL/GenBank/DDBJ databases">
        <authorList>
            <person name="Kucharzyk K."/>
            <person name="Murdoch R.W."/>
            <person name="Higgins S."/>
            <person name="Loffler F."/>
        </authorList>
    </citation>
    <scope>NUCLEOTIDE SEQUENCE</scope>
</reference>
<dbReference type="AlphaFoldDB" id="A0A645BIV2"/>